<reference evidence="3" key="1">
    <citation type="journal article" date="2023" name="Mol. Phylogenet. Evol.">
        <title>Genome-scale phylogeny and comparative genomics of the fungal order Sordariales.</title>
        <authorList>
            <person name="Hensen N."/>
            <person name="Bonometti L."/>
            <person name="Westerberg I."/>
            <person name="Brannstrom I.O."/>
            <person name="Guillou S."/>
            <person name="Cros-Aarteil S."/>
            <person name="Calhoun S."/>
            <person name="Haridas S."/>
            <person name="Kuo A."/>
            <person name="Mondo S."/>
            <person name="Pangilinan J."/>
            <person name="Riley R."/>
            <person name="LaButti K."/>
            <person name="Andreopoulos B."/>
            <person name="Lipzen A."/>
            <person name="Chen C."/>
            <person name="Yan M."/>
            <person name="Daum C."/>
            <person name="Ng V."/>
            <person name="Clum A."/>
            <person name="Steindorff A."/>
            <person name="Ohm R.A."/>
            <person name="Martin F."/>
            <person name="Silar P."/>
            <person name="Natvig D.O."/>
            <person name="Lalanne C."/>
            <person name="Gautier V."/>
            <person name="Ament-Velasquez S.L."/>
            <person name="Kruys A."/>
            <person name="Hutchinson M.I."/>
            <person name="Powell A.J."/>
            <person name="Barry K."/>
            <person name="Miller A.N."/>
            <person name="Grigoriev I.V."/>
            <person name="Debuchy R."/>
            <person name="Gladieux P."/>
            <person name="Hiltunen Thoren M."/>
            <person name="Johannesson H."/>
        </authorList>
    </citation>
    <scope>NUCLEOTIDE SEQUENCE</scope>
    <source>
        <strain evidence="3">CBS 333.67</strain>
    </source>
</reference>
<protein>
    <submittedName>
        <fullName evidence="3">Uncharacterized protein</fullName>
    </submittedName>
</protein>
<name>A0AAJ0M2B5_9PEZI</name>
<dbReference type="Proteomes" id="UP001273166">
    <property type="component" value="Unassembled WGS sequence"/>
</dbReference>
<dbReference type="AlphaFoldDB" id="A0AAJ0M2B5"/>
<gene>
    <name evidence="3" type="ORF">B0T15DRAFT_142763</name>
</gene>
<dbReference type="RefSeq" id="XP_062722276.1">
    <property type="nucleotide sequence ID" value="XM_062861898.1"/>
</dbReference>
<feature type="transmembrane region" description="Helical" evidence="2">
    <location>
        <begin position="236"/>
        <end position="256"/>
    </location>
</feature>
<keyword evidence="2" id="KW-1133">Transmembrane helix</keyword>
<evidence type="ECO:0000313" key="3">
    <source>
        <dbReference type="EMBL" id="KAK3306496.1"/>
    </source>
</evidence>
<accession>A0AAJ0M2B5</accession>
<keyword evidence="2" id="KW-0472">Membrane</keyword>
<evidence type="ECO:0000313" key="4">
    <source>
        <dbReference type="Proteomes" id="UP001273166"/>
    </source>
</evidence>
<organism evidence="3 4">
    <name type="scientific">Chaetomium strumarium</name>
    <dbReference type="NCBI Taxonomy" id="1170767"/>
    <lineage>
        <taxon>Eukaryota</taxon>
        <taxon>Fungi</taxon>
        <taxon>Dikarya</taxon>
        <taxon>Ascomycota</taxon>
        <taxon>Pezizomycotina</taxon>
        <taxon>Sordariomycetes</taxon>
        <taxon>Sordariomycetidae</taxon>
        <taxon>Sordariales</taxon>
        <taxon>Chaetomiaceae</taxon>
        <taxon>Chaetomium</taxon>
    </lineage>
</organism>
<sequence>MNKALEQLSRTDEYEAIKEKAKSKMLVLNASSVVLSTSPFGDFSKMTIISKILPGSKLRRAGDEAQKLWRLFVHQPQTARCLVFLLLLGLLCQEIAKQYNIAVDHLVSIDGGRDPTKYANCSGTSVEMLGLVLWCLESSCKLSNSLDETANAVQQARQDLMVQIAEGPGRRSPALENICQEQLAAFETKYLELMAAAVRLRSRVEVSKRQGEAASAILQLNNSHISINQSATIEKLTYLTIIYLPLGLVTAIFAIPDTQEVLYSSMGRAWYIGAILIFVATTGTVAYFLKDIVNVFRSLKDAFPQQKSKVQQPALGPPPTGGGGQGKGAGTNEADTLRPTDGRDYIRHGGGVFSGGGGVVTNIEEVSKSPLQSRERVLRRHAAWWEERIARIVQRRRRTTSSSFEDDRRSVESMRAIAGGKEDV</sequence>
<dbReference type="EMBL" id="JAUDZG010000003">
    <property type="protein sequence ID" value="KAK3306496.1"/>
    <property type="molecule type" value="Genomic_DNA"/>
</dbReference>
<proteinExistence type="predicted"/>
<reference evidence="3" key="2">
    <citation type="submission" date="2023-06" db="EMBL/GenBank/DDBJ databases">
        <authorList>
            <consortium name="Lawrence Berkeley National Laboratory"/>
            <person name="Mondo S.J."/>
            <person name="Hensen N."/>
            <person name="Bonometti L."/>
            <person name="Westerberg I."/>
            <person name="Brannstrom I.O."/>
            <person name="Guillou S."/>
            <person name="Cros-Aarteil S."/>
            <person name="Calhoun S."/>
            <person name="Haridas S."/>
            <person name="Kuo A."/>
            <person name="Pangilinan J."/>
            <person name="Riley R."/>
            <person name="Labutti K."/>
            <person name="Andreopoulos B."/>
            <person name="Lipzen A."/>
            <person name="Chen C."/>
            <person name="Yanf M."/>
            <person name="Daum C."/>
            <person name="Ng V."/>
            <person name="Clum A."/>
            <person name="Steindorff A."/>
            <person name="Ohm R."/>
            <person name="Martin F."/>
            <person name="Silar P."/>
            <person name="Natvig D."/>
            <person name="Lalanne C."/>
            <person name="Gautier V."/>
            <person name="Ament-Velasquez S.L."/>
            <person name="Kruys A."/>
            <person name="Hutchinson M.I."/>
            <person name="Powell A.J."/>
            <person name="Barry K."/>
            <person name="Miller A.N."/>
            <person name="Grigoriev I.V."/>
            <person name="Debuchy R."/>
            <person name="Gladieux P."/>
            <person name="Thoren M.H."/>
            <person name="Johannesson H."/>
        </authorList>
    </citation>
    <scope>NUCLEOTIDE SEQUENCE</scope>
    <source>
        <strain evidence="3">CBS 333.67</strain>
    </source>
</reference>
<feature type="region of interest" description="Disordered" evidence="1">
    <location>
        <begin position="307"/>
        <end position="339"/>
    </location>
</feature>
<feature type="region of interest" description="Disordered" evidence="1">
    <location>
        <begin position="396"/>
        <end position="424"/>
    </location>
</feature>
<feature type="transmembrane region" description="Helical" evidence="2">
    <location>
        <begin position="268"/>
        <end position="289"/>
    </location>
</feature>
<evidence type="ECO:0000256" key="1">
    <source>
        <dbReference type="SAM" id="MobiDB-lite"/>
    </source>
</evidence>
<evidence type="ECO:0000256" key="2">
    <source>
        <dbReference type="SAM" id="Phobius"/>
    </source>
</evidence>
<dbReference type="Gene3D" id="1.20.58.340">
    <property type="entry name" value="Magnesium transport protein CorA, transmembrane region"/>
    <property type="match status" value="1"/>
</dbReference>
<keyword evidence="2" id="KW-0812">Transmembrane</keyword>
<dbReference type="GeneID" id="87880727"/>
<keyword evidence="4" id="KW-1185">Reference proteome</keyword>
<comment type="caution">
    <text evidence="3">The sequence shown here is derived from an EMBL/GenBank/DDBJ whole genome shotgun (WGS) entry which is preliminary data.</text>
</comment>